<feature type="compositionally biased region" description="Acidic residues" evidence="1">
    <location>
        <begin position="274"/>
        <end position="283"/>
    </location>
</feature>
<keyword evidence="3" id="KW-1185">Reference proteome</keyword>
<feature type="compositionally biased region" description="Basic and acidic residues" evidence="1">
    <location>
        <begin position="284"/>
        <end position="296"/>
    </location>
</feature>
<evidence type="ECO:0000313" key="3">
    <source>
        <dbReference type="Proteomes" id="UP001230051"/>
    </source>
</evidence>
<dbReference type="AlphaFoldDB" id="A0AAD8FPZ6"/>
<organism evidence="2 3">
    <name type="scientific">Acipenser oxyrinchus oxyrinchus</name>
    <dbReference type="NCBI Taxonomy" id="40147"/>
    <lineage>
        <taxon>Eukaryota</taxon>
        <taxon>Metazoa</taxon>
        <taxon>Chordata</taxon>
        <taxon>Craniata</taxon>
        <taxon>Vertebrata</taxon>
        <taxon>Euteleostomi</taxon>
        <taxon>Actinopterygii</taxon>
        <taxon>Chondrostei</taxon>
        <taxon>Acipenseriformes</taxon>
        <taxon>Acipenseridae</taxon>
        <taxon>Acipenser</taxon>
    </lineage>
</organism>
<dbReference type="EMBL" id="JAGXEW010000044">
    <property type="protein sequence ID" value="KAK1152865.1"/>
    <property type="molecule type" value="Genomic_DNA"/>
</dbReference>
<dbReference type="Proteomes" id="UP001230051">
    <property type="component" value="Unassembled WGS sequence"/>
</dbReference>
<feature type="non-terminal residue" evidence="2">
    <location>
        <position position="1"/>
    </location>
</feature>
<gene>
    <name evidence="2" type="ORF">AOXY_G30559</name>
</gene>
<evidence type="ECO:0000313" key="2">
    <source>
        <dbReference type="EMBL" id="KAK1152865.1"/>
    </source>
</evidence>
<feature type="region of interest" description="Disordered" evidence="1">
    <location>
        <begin position="274"/>
        <end position="296"/>
    </location>
</feature>
<reference evidence="2" key="1">
    <citation type="submission" date="2022-02" db="EMBL/GenBank/DDBJ databases">
        <title>Atlantic sturgeon de novo genome assembly.</title>
        <authorList>
            <person name="Stock M."/>
            <person name="Klopp C."/>
            <person name="Guiguen Y."/>
            <person name="Cabau C."/>
            <person name="Parinello H."/>
            <person name="Santidrian Yebra-Pimentel E."/>
            <person name="Kuhl H."/>
            <person name="Dirks R.P."/>
            <person name="Guessner J."/>
            <person name="Wuertz S."/>
            <person name="Du K."/>
            <person name="Schartl M."/>
        </authorList>
    </citation>
    <scope>NUCLEOTIDE SEQUENCE</scope>
    <source>
        <strain evidence="2">STURGEONOMICS-FGT-2020</strain>
        <tissue evidence="2">Whole blood</tissue>
    </source>
</reference>
<proteinExistence type="predicted"/>
<protein>
    <submittedName>
        <fullName evidence="2">Zinc finger protein 135-like</fullName>
    </submittedName>
</protein>
<sequence>KARMRPDCEIKAEMDICGSSASLLEEELASAIEPAVKAAVLSVMSALAKFVDSKCAVFHLRLDEREKDFESVRLRLEIAESDLKAMRDREYTNIADRNFTHSLTNTKTQNSGSDGIIAHGLSAPARDRSTAPVQPMRESVPAVQPALKSSRVLIQEDGIYSEQDLLMRGDEHRGHTSTAGWTRAVKGPAERNALPHAEEGSKAESVPIQEELFDQEWCRSPKQATELTSIEGEEEKPGLDPVHIKEEAPELEPVHINEEIPGIEPVIIKEEVLELESDPIEEGGSDHSKRETVSLH</sequence>
<name>A0AAD8FPZ6_ACIOX</name>
<comment type="caution">
    <text evidence="2">The sequence shown here is derived from an EMBL/GenBank/DDBJ whole genome shotgun (WGS) entry which is preliminary data.</text>
</comment>
<accession>A0AAD8FPZ6</accession>
<evidence type="ECO:0000256" key="1">
    <source>
        <dbReference type="SAM" id="MobiDB-lite"/>
    </source>
</evidence>